<dbReference type="Pfam" id="PF13923">
    <property type="entry name" value="zf-C3HC4_2"/>
    <property type="match status" value="1"/>
</dbReference>
<reference evidence="6" key="1">
    <citation type="submission" date="2020-11" db="EMBL/GenBank/DDBJ databases">
        <authorList>
            <consortium name="DOE Joint Genome Institute"/>
            <person name="Ahrendt S."/>
            <person name="Riley R."/>
            <person name="Andreopoulos W."/>
            <person name="Labutti K."/>
            <person name="Pangilinan J."/>
            <person name="Ruiz-Duenas F.J."/>
            <person name="Barrasa J.M."/>
            <person name="Sanchez-Garcia M."/>
            <person name="Camarero S."/>
            <person name="Miyauchi S."/>
            <person name="Serrano A."/>
            <person name="Linde D."/>
            <person name="Babiker R."/>
            <person name="Drula E."/>
            <person name="Ayuso-Fernandez I."/>
            <person name="Pacheco R."/>
            <person name="Padilla G."/>
            <person name="Ferreira P."/>
            <person name="Barriuso J."/>
            <person name="Kellner H."/>
            <person name="Castanera R."/>
            <person name="Alfaro M."/>
            <person name="Ramirez L."/>
            <person name="Pisabarro A.G."/>
            <person name="Kuo A."/>
            <person name="Tritt A."/>
            <person name="Lipzen A."/>
            <person name="He G."/>
            <person name="Yan M."/>
            <person name="Ng V."/>
            <person name="Cullen D."/>
            <person name="Martin F."/>
            <person name="Rosso M.-N."/>
            <person name="Henrissat B."/>
            <person name="Hibbett D."/>
            <person name="Martinez A.T."/>
            <person name="Grigoriev I.V."/>
        </authorList>
    </citation>
    <scope>NUCLEOTIDE SEQUENCE</scope>
    <source>
        <strain evidence="6">ATCC 90797</strain>
    </source>
</reference>
<evidence type="ECO:0000256" key="1">
    <source>
        <dbReference type="ARBA" id="ARBA00022723"/>
    </source>
</evidence>
<comment type="caution">
    <text evidence="6">The sequence shown here is derived from an EMBL/GenBank/DDBJ whole genome shotgun (WGS) entry which is preliminary data.</text>
</comment>
<dbReference type="PROSITE" id="PS50089">
    <property type="entry name" value="ZF_RING_2"/>
    <property type="match status" value="1"/>
</dbReference>
<name>A0A9P5ZPG3_PLEER</name>
<dbReference type="GO" id="GO:0033768">
    <property type="term" value="C:SUMO-targeted ubiquitin ligase complex"/>
    <property type="evidence" value="ECO:0007669"/>
    <property type="project" value="TreeGrafter"/>
</dbReference>
<dbReference type="EMBL" id="MU154652">
    <property type="protein sequence ID" value="KAF9489989.1"/>
    <property type="molecule type" value="Genomic_DNA"/>
</dbReference>
<dbReference type="SMART" id="SM00184">
    <property type="entry name" value="RING"/>
    <property type="match status" value="1"/>
</dbReference>
<dbReference type="InterPro" id="IPR001841">
    <property type="entry name" value="Znf_RING"/>
</dbReference>
<keyword evidence="2 4" id="KW-0863">Zinc-finger</keyword>
<dbReference type="PANTHER" id="PTHR47094">
    <property type="entry name" value="ELFLESS, ISOFORM B"/>
    <property type="match status" value="1"/>
</dbReference>
<evidence type="ECO:0000256" key="3">
    <source>
        <dbReference type="ARBA" id="ARBA00022833"/>
    </source>
</evidence>
<evidence type="ECO:0000259" key="5">
    <source>
        <dbReference type="PROSITE" id="PS50089"/>
    </source>
</evidence>
<dbReference type="InterPro" id="IPR049627">
    <property type="entry name" value="SLX8"/>
</dbReference>
<feature type="domain" description="RING-type" evidence="5">
    <location>
        <begin position="90"/>
        <end position="128"/>
    </location>
</feature>
<evidence type="ECO:0000256" key="4">
    <source>
        <dbReference type="PROSITE-ProRule" id="PRU00175"/>
    </source>
</evidence>
<evidence type="ECO:0000256" key="2">
    <source>
        <dbReference type="ARBA" id="ARBA00022771"/>
    </source>
</evidence>
<keyword evidence="1" id="KW-0479">Metal-binding</keyword>
<evidence type="ECO:0000313" key="7">
    <source>
        <dbReference type="Proteomes" id="UP000807025"/>
    </source>
</evidence>
<dbReference type="GO" id="GO:0032183">
    <property type="term" value="F:SUMO binding"/>
    <property type="evidence" value="ECO:0007669"/>
    <property type="project" value="TreeGrafter"/>
</dbReference>
<accession>A0A9P5ZPG3</accession>
<dbReference type="GO" id="GO:0061630">
    <property type="term" value="F:ubiquitin protein ligase activity"/>
    <property type="evidence" value="ECO:0007669"/>
    <property type="project" value="InterPro"/>
</dbReference>
<sequence length="144" mass="15851">MEFRVSPPEFHASSNGGCAAAQRGVVLEDRHASSVNIRGSSVGHSASEDSHNYALERFSDVLPTSMPEARRRCAKENHRRVAATKICYRCPICLDTPKIASATRCGHVFCAPCIKRALLEHETCPSCRKAAVICQLRKIYLTAH</sequence>
<dbReference type="Gene3D" id="3.30.40.10">
    <property type="entry name" value="Zinc/RING finger domain, C3HC4 (zinc finger)"/>
    <property type="match status" value="1"/>
</dbReference>
<dbReference type="OrthoDB" id="6270329at2759"/>
<dbReference type="PANTHER" id="PTHR47094:SF1">
    <property type="entry name" value="RING-TYPE E3 UBIQUITIN TRANSFERASE"/>
    <property type="match status" value="1"/>
</dbReference>
<proteinExistence type="predicted"/>
<organism evidence="6 7">
    <name type="scientific">Pleurotus eryngii</name>
    <name type="common">Boletus of the steppes</name>
    <dbReference type="NCBI Taxonomy" id="5323"/>
    <lineage>
        <taxon>Eukaryota</taxon>
        <taxon>Fungi</taxon>
        <taxon>Dikarya</taxon>
        <taxon>Basidiomycota</taxon>
        <taxon>Agaricomycotina</taxon>
        <taxon>Agaricomycetes</taxon>
        <taxon>Agaricomycetidae</taxon>
        <taxon>Agaricales</taxon>
        <taxon>Pleurotineae</taxon>
        <taxon>Pleurotaceae</taxon>
        <taxon>Pleurotus</taxon>
    </lineage>
</organism>
<dbReference type="AlphaFoldDB" id="A0A9P5ZPG3"/>
<gene>
    <name evidence="6" type="ORF">BDN71DRAFT_1455242</name>
</gene>
<dbReference type="GO" id="GO:0006511">
    <property type="term" value="P:ubiquitin-dependent protein catabolic process"/>
    <property type="evidence" value="ECO:0007669"/>
    <property type="project" value="TreeGrafter"/>
</dbReference>
<keyword evidence="3" id="KW-0862">Zinc</keyword>
<protein>
    <recommendedName>
        <fullName evidence="5">RING-type domain-containing protein</fullName>
    </recommendedName>
</protein>
<dbReference type="InterPro" id="IPR017907">
    <property type="entry name" value="Znf_RING_CS"/>
</dbReference>
<dbReference type="SUPFAM" id="SSF57850">
    <property type="entry name" value="RING/U-box"/>
    <property type="match status" value="1"/>
</dbReference>
<keyword evidence="7" id="KW-1185">Reference proteome</keyword>
<dbReference type="InterPro" id="IPR013083">
    <property type="entry name" value="Znf_RING/FYVE/PHD"/>
</dbReference>
<dbReference type="Proteomes" id="UP000807025">
    <property type="component" value="Unassembled WGS sequence"/>
</dbReference>
<dbReference type="PROSITE" id="PS00518">
    <property type="entry name" value="ZF_RING_1"/>
    <property type="match status" value="1"/>
</dbReference>
<dbReference type="GO" id="GO:0008270">
    <property type="term" value="F:zinc ion binding"/>
    <property type="evidence" value="ECO:0007669"/>
    <property type="project" value="UniProtKB-KW"/>
</dbReference>
<dbReference type="GO" id="GO:0140082">
    <property type="term" value="F:SUMO-ubiquitin ligase activity"/>
    <property type="evidence" value="ECO:0007669"/>
    <property type="project" value="TreeGrafter"/>
</dbReference>
<evidence type="ECO:0000313" key="6">
    <source>
        <dbReference type="EMBL" id="KAF9489989.1"/>
    </source>
</evidence>